<protein>
    <submittedName>
        <fullName evidence="1">Uncharacterized protein</fullName>
    </submittedName>
</protein>
<organism evidence="1 2">
    <name type="scientific">Gordonia sesuvii</name>
    <dbReference type="NCBI Taxonomy" id="3116777"/>
    <lineage>
        <taxon>Bacteria</taxon>
        <taxon>Bacillati</taxon>
        <taxon>Actinomycetota</taxon>
        <taxon>Actinomycetes</taxon>
        <taxon>Mycobacteriales</taxon>
        <taxon>Gordoniaceae</taxon>
        <taxon>Gordonia</taxon>
    </lineage>
</organism>
<dbReference type="RefSeq" id="WP_330437411.1">
    <property type="nucleotide sequence ID" value="NZ_JAZDUF010000014.1"/>
</dbReference>
<accession>A0ABU7MK83</accession>
<comment type="caution">
    <text evidence="1">The sequence shown here is derived from an EMBL/GenBank/DDBJ whole genome shotgun (WGS) entry which is preliminary data.</text>
</comment>
<reference evidence="1 2" key="1">
    <citation type="submission" date="2024-01" db="EMBL/GenBank/DDBJ databases">
        <title>Draft genome sequence of Gordonia sp. LSe1-13.</title>
        <authorList>
            <person name="Suphannarot A."/>
            <person name="Mingma R."/>
        </authorList>
    </citation>
    <scope>NUCLEOTIDE SEQUENCE [LARGE SCALE GENOMIC DNA]</scope>
    <source>
        <strain evidence="1 2">LSe1-13</strain>
    </source>
</reference>
<evidence type="ECO:0000313" key="1">
    <source>
        <dbReference type="EMBL" id="MEE3853532.1"/>
    </source>
</evidence>
<sequence>MSRPTCSTVNQWDLPALLAQADGLDGVVENLSNETRSMAK</sequence>
<evidence type="ECO:0000313" key="2">
    <source>
        <dbReference type="Proteomes" id="UP001347146"/>
    </source>
</evidence>
<dbReference type="Proteomes" id="UP001347146">
    <property type="component" value="Unassembled WGS sequence"/>
</dbReference>
<proteinExistence type="predicted"/>
<keyword evidence="2" id="KW-1185">Reference proteome</keyword>
<gene>
    <name evidence="1" type="ORF">VZC37_24575</name>
</gene>
<dbReference type="EMBL" id="JAZDUF010000014">
    <property type="protein sequence ID" value="MEE3853532.1"/>
    <property type="molecule type" value="Genomic_DNA"/>
</dbReference>
<name>A0ABU7MK83_9ACTN</name>